<dbReference type="SUPFAM" id="SSF51905">
    <property type="entry name" value="FAD/NAD(P)-binding domain"/>
    <property type="match status" value="1"/>
</dbReference>
<evidence type="ECO:0000313" key="10">
    <source>
        <dbReference type="Proteomes" id="UP000030451"/>
    </source>
</evidence>
<dbReference type="OrthoDB" id="9769565at2"/>
<comment type="similarity">
    <text evidence="3">Belongs to the UbiH/COQ6 family.</text>
</comment>
<evidence type="ECO:0000313" key="9">
    <source>
        <dbReference type="EMBL" id="KGY08757.1"/>
    </source>
</evidence>
<dbReference type="InterPro" id="IPR036188">
    <property type="entry name" value="FAD/NAD-bd_sf"/>
</dbReference>
<dbReference type="PRINTS" id="PR00420">
    <property type="entry name" value="RNGMNOXGNASE"/>
</dbReference>
<dbReference type="InterPro" id="IPR018168">
    <property type="entry name" value="Ubi_Hdrlase_CS"/>
</dbReference>
<gene>
    <name evidence="9" type="ORF">NM06_11330</name>
</gene>
<evidence type="ECO:0000256" key="1">
    <source>
        <dbReference type="ARBA" id="ARBA00001974"/>
    </source>
</evidence>
<dbReference type="InterPro" id="IPR051205">
    <property type="entry name" value="UbiH/COQ6_monooxygenase"/>
</dbReference>
<accession>A0A0A5HT79</accession>
<keyword evidence="5" id="KW-0274">FAD</keyword>
<dbReference type="InterPro" id="IPR010971">
    <property type="entry name" value="UbiH/COQ6"/>
</dbReference>
<dbReference type="NCBIfam" id="TIGR01984">
    <property type="entry name" value="UbiH"/>
    <property type="match status" value="1"/>
</dbReference>
<dbReference type="PANTHER" id="PTHR43876">
    <property type="entry name" value="UBIQUINONE BIOSYNTHESIS MONOOXYGENASE COQ6, MITOCHONDRIAL"/>
    <property type="match status" value="1"/>
</dbReference>
<dbReference type="GO" id="GO:0008681">
    <property type="term" value="F:2-octaprenyl-6-methoxyphenol hydroxylase activity"/>
    <property type="evidence" value="ECO:0007669"/>
    <property type="project" value="InterPro"/>
</dbReference>
<dbReference type="Gene3D" id="3.50.50.60">
    <property type="entry name" value="FAD/NAD(P)-binding domain"/>
    <property type="match status" value="2"/>
</dbReference>
<reference evidence="9 10" key="1">
    <citation type="submission" date="2014-10" db="EMBL/GenBank/DDBJ databases">
        <title>Genome sequencing of Vibrio sinaloensis T08.</title>
        <authorList>
            <person name="Chan K.-G."/>
            <person name="Mohamad N.I."/>
        </authorList>
    </citation>
    <scope>NUCLEOTIDE SEQUENCE [LARGE SCALE GENOMIC DNA]</scope>
    <source>
        <strain evidence="9 10">T08</strain>
    </source>
</reference>
<dbReference type="Proteomes" id="UP000030451">
    <property type="component" value="Unassembled WGS sequence"/>
</dbReference>
<dbReference type="PANTHER" id="PTHR43876:SF8">
    <property type="entry name" value="2-OCTAPRENYL-6-METHOXYPHENOL HYDROXYLASE"/>
    <property type="match status" value="1"/>
</dbReference>
<organism evidence="9 10">
    <name type="scientific">Photobacterium sp. (strain ATCC 43367)</name>
    <dbReference type="NCBI Taxonomy" id="379097"/>
    <lineage>
        <taxon>Bacteria</taxon>
        <taxon>Pseudomonadati</taxon>
        <taxon>Pseudomonadota</taxon>
        <taxon>Gammaproteobacteria</taxon>
        <taxon>Vibrionales</taxon>
        <taxon>Vibrionaceae</taxon>
        <taxon>Vibrio</taxon>
        <taxon>Vibrio oreintalis group</taxon>
    </lineage>
</organism>
<feature type="domain" description="FAD-binding" evidence="8">
    <location>
        <begin position="4"/>
        <end position="341"/>
    </location>
</feature>
<dbReference type="NCBIfam" id="NF004356">
    <property type="entry name" value="PRK05732.1"/>
    <property type="match status" value="1"/>
</dbReference>
<sequence length="392" mass="42875">MKQFDVVIAGGAMAGMTLALAMNKLSPQPLSIAVVEPFQVDHSSHPGFDSRSIALSRGTVSILQQLGLWDDIKPVATAIEHIHVSDRTHAGMTEIDARDYGIESLGYVVELADVGRLYHQKALQNDHIELFCPTAVASVHREIDSVHLSLDSGEQLSAKLLVAADGALSTCCEQIGLALTEHDFEQVAVIANVSTEQAHQGRAYERFTESGPVALLPMSEGRMSLVWCLRPDSAERVMTLDDSAFLDELQSAFGWRLGRLERVGQRASYPLLLRYRQQNVSHRFAVVGNAAQTLHPIAGQGFNLGIRDVASLAEEIANAYQDPGCYQVLSRFKQRRADDREATISLTSSLVHLFSNDYLTLRIGRNLGLAAMDNLPPLKAPLLSRTLGLVAR</sequence>
<dbReference type="RefSeq" id="WP_038190986.1">
    <property type="nucleotide sequence ID" value="NZ_JRWP01000019.1"/>
</dbReference>
<dbReference type="GO" id="GO:0071949">
    <property type="term" value="F:FAD binding"/>
    <property type="evidence" value="ECO:0007669"/>
    <property type="project" value="InterPro"/>
</dbReference>
<evidence type="ECO:0000256" key="7">
    <source>
        <dbReference type="ARBA" id="ARBA00023033"/>
    </source>
</evidence>
<comment type="caution">
    <text evidence="9">The sequence shown here is derived from an EMBL/GenBank/DDBJ whole genome shotgun (WGS) entry which is preliminary data.</text>
</comment>
<dbReference type="InterPro" id="IPR011295">
    <property type="entry name" value="UbiH"/>
</dbReference>
<dbReference type="FunFam" id="3.50.50.60:FF:000123">
    <property type="entry name" value="2-octaprenyl-6-methoxyphenyl hydroxylase"/>
    <property type="match status" value="1"/>
</dbReference>
<evidence type="ECO:0000256" key="6">
    <source>
        <dbReference type="ARBA" id="ARBA00023002"/>
    </source>
</evidence>
<evidence type="ECO:0000256" key="4">
    <source>
        <dbReference type="ARBA" id="ARBA00022630"/>
    </source>
</evidence>
<dbReference type="NCBIfam" id="TIGR01988">
    <property type="entry name" value="Ubi-OHases"/>
    <property type="match status" value="1"/>
</dbReference>
<keyword evidence="7" id="KW-0503">Monooxygenase</keyword>
<dbReference type="InterPro" id="IPR002938">
    <property type="entry name" value="FAD-bd"/>
</dbReference>
<keyword evidence="6" id="KW-0560">Oxidoreductase</keyword>
<evidence type="ECO:0000256" key="3">
    <source>
        <dbReference type="ARBA" id="ARBA00005349"/>
    </source>
</evidence>
<keyword evidence="4" id="KW-0285">Flavoprotein</keyword>
<protein>
    <submittedName>
        <fullName evidence="9">2-octaprenyl-6-methoxyphenyl hydroxylase</fullName>
    </submittedName>
</protein>
<dbReference type="UniPathway" id="UPA00232"/>
<evidence type="ECO:0000256" key="5">
    <source>
        <dbReference type="ARBA" id="ARBA00022827"/>
    </source>
</evidence>
<dbReference type="PROSITE" id="PS01304">
    <property type="entry name" value="UBIH"/>
    <property type="match status" value="1"/>
</dbReference>
<dbReference type="GO" id="GO:0006744">
    <property type="term" value="P:ubiquinone biosynthetic process"/>
    <property type="evidence" value="ECO:0007669"/>
    <property type="project" value="UniProtKB-UniPathway"/>
</dbReference>
<dbReference type="Pfam" id="PF01494">
    <property type="entry name" value="FAD_binding_3"/>
    <property type="match status" value="1"/>
</dbReference>
<dbReference type="AlphaFoldDB" id="A0A0A5HT79"/>
<evidence type="ECO:0000259" key="8">
    <source>
        <dbReference type="Pfam" id="PF01494"/>
    </source>
</evidence>
<dbReference type="STRING" id="379097.SE23_11010"/>
<dbReference type="EMBL" id="JRWP01000019">
    <property type="protein sequence ID" value="KGY08757.1"/>
    <property type="molecule type" value="Genomic_DNA"/>
</dbReference>
<evidence type="ECO:0000256" key="2">
    <source>
        <dbReference type="ARBA" id="ARBA00004749"/>
    </source>
</evidence>
<proteinExistence type="inferred from homology"/>
<comment type="cofactor">
    <cofactor evidence="1">
        <name>FAD</name>
        <dbReference type="ChEBI" id="CHEBI:57692"/>
    </cofactor>
</comment>
<comment type="pathway">
    <text evidence="2">Cofactor biosynthesis; ubiquinone biosynthesis.</text>
</comment>
<name>A0A0A5HT79_PHOS4</name>